<dbReference type="PANTHER" id="PTHR30521">
    <property type="entry name" value="DEFERROCHELATASE/PEROXIDASE"/>
    <property type="match status" value="1"/>
</dbReference>
<comment type="caution">
    <text evidence="7">The sequence shown here is derived from an EMBL/GenBank/DDBJ whole genome shotgun (WGS) entry which is preliminary data.</text>
</comment>
<sequence length="484" mass="53210">MTKVDFDDMQGLVRFGHGRLVEAEFLLLKVADRNAARAWLFDAPIASAATQSTLPDSALQIAFSAEGLRAFDLSDDIVAQFSQPFLSGMGAENSRSRRLGDTGTNDPEGWRWKEADAHILLMLYGERDGLEAFRASIKDARFHKAFETVQSLQTQPNSGVEPFGFADGISEPKIDWEQSRPPSKHGRETYSNLIAPGEVILGHPNEYDEISPSPSVETDGGFENADRHDLGANGTYLVLRQLQQDVPGFWQFLDLATEGDAERRENLAAKMVGRHRDGTPLMNNRCDISGGRPANNFTYDDDINGVVCPLGAHIRRANPRTGDIPPGNNGILRWLLSTLGFRRRPDKLPGRHDLVASTRFHRLVRRGRAYGPQLSPEEAISKGSDEERGLFFICLCADIVRQFEFVQNAWMASGRFDGLTGEADPLLGNRAPIGGAATGGFTIQTARGVPEHHANLPQFVTVKGGGYFFMPGLKALRYIATTAS</sequence>
<organism evidence="7 8">
    <name type="scientific">Litoreibacter arenae DSM 19593</name>
    <dbReference type="NCBI Taxonomy" id="1123360"/>
    <lineage>
        <taxon>Bacteria</taxon>
        <taxon>Pseudomonadati</taxon>
        <taxon>Pseudomonadota</taxon>
        <taxon>Alphaproteobacteria</taxon>
        <taxon>Rhodobacterales</taxon>
        <taxon>Roseobacteraceae</taxon>
        <taxon>Litoreibacter</taxon>
    </lineage>
</organism>
<evidence type="ECO:0000313" key="7">
    <source>
        <dbReference type="EMBL" id="EPX77146.1"/>
    </source>
</evidence>
<dbReference type="AlphaFoldDB" id="S9Q714"/>
<keyword evidence="8" id="KW-1185">Reference proteome</keyword>
<dbReference type="InterPro" id="IPR011008">
    <property type="entry name" value="Dimeric_a/b-barrel"/>
</dbReference>
<reference evidence="8" key="1">
    <citation type="journal article" date="2013" name="Stand. Genomic Sci.">
        <title>Genome sequence of the Litoreibacter arenae type strain (DSM 19593(T)), a member of the Roseobacter clade isolated from sea sand.</title>
        <authorList>
            <person name="Riedel T."/>
            <person name="Fiebig A."/>
            <person name="Petersen J."/>
            <person name="Gronow S."/>
            <person name="Kyrpides N.C."/>
            <person name="Goker M."/>
            <person name="Klenk H.P."/>
        </authorList>
    </citation>
    <scope>NUCLEOTIDE SEQUENCE [LARGE SCALE GENOMIC DNA]</scope>
    <source>
        <strain evidence="8">DSM 19593</strain>
    </source>
</reference>
<dbReference type="GO" id="GO:0046872">
    <property type="term" value="F:metal ion binding"/>
    <property type="evidence" value="ECO:0007669"/>
    <property type="project" value="UniProtKB-KW"/>
</dbReference>
<dbReference type="GO" id="GO:0020037">
    <property type="term" value="F:heme binding"/>
    <property type="evidence" value="ECO:0007669"/>
    <property type="project" value="InterPro"/>
</dbReference>
<dbReference type="OrthoDB" id="236246at2"/>
<protein>
    <submittedName>
        <fullName evidence="7">Peroxidase</fullName>
        <ecNumber evidence="7">1.11.1.7</ecNumber>
    </submittedName>
</protein>
<dbReference type="InterPro" id="IPR006314">
    <property type="entry name" value="Dyp_peroxidase"/>
</dbReference>
<dbReference type="STRING" id="1123360.thalar_02867"/>
<evidence type="ECO:0000259" key="6">
    <source>
        <dbReference type="Pfam" id="PF21105"/>
    </source>
</evidence>
<keyword evidence="5" id="KW-0408">Iron</keyword>
<evidence type="ECO:0000256" key="1">
    <source>
        <dbReference type="ARBA" id="ARBA00001970"/>
    </source>
</evidence>
<dbReference type="Proteomes" id="UP000015351">
    <property type="component" value="Unassembled WGS sequence"/>
</dbReference>
<dbReference type="eggNOG" id="COG2837">
    <property type="taxonomic scope" value="Bacteria"/>
</dbReference>
<evidence type="ECO:0000256" key="4">
    <source>
        <dbReference type="ARBA" id="ARBA00023002"/>
    </source>
</evidence>
<dbReference type="PROSITE" id="PS51404">
    <property type="entry name" value="DYP_PEROXIDASE"/>
    <property type="match status" value="1"/>
</dbReference>
<accession>S9Q714</accession>
<dbReference type="InterPro" id="IPR049509">
    <property type="entry name" value="DyP_N"/>
</dbReference>
<evidence type="ECO:0000313" key="8">
    <source>
        <dbReference type="Proteomes" id="UP000015351"/>
    </source>
</evidence>
<dbReference type="Pfam" id="PF21105">
    <property type="entry name" value="DyP_N"/>
    <property type="match status" value="1"/>
</dbReference>
<comment type="cofactor">
    <cofactor evidence="1">
        <name>heme b</name>
        <dbReference type="ChEBI" id="CHEBI:60344"/>
    </cofactor>
</comment>
<keyword evidence="2 7" id="KW-0575">Peroxidase</keyword>
<dbReference type="EMBL" id="AONI01000015">
    <property type="protein sequence ID" value="EPX77146.1"/>
    <property type="molecule type" value="Genomic_DNA"/>
</dbReference>
<evidence type="ECO:0000256" key="5">
    <source>
        <dbReference type="ARBA" id="ARBA00023004"/>
    </source>
</evidence>
<proteinExistence type="predicted"/>
<dbReference type="HOGENOM" id="CLU_015125_2_1_5"/>
<evidence type="ECO:0000256" key="3">
    <source>
        <dbReference type="ARBA" id="ARBA00022723"/>
    </source>
</evidence>
<dbReference type="PANTHER" id="PTHR30521:SF5">
    <property type="entry name" value="BLR4509 PROTEIN"/>
    <property type="match status" value="1"/>
</dbReference>
<dbReference type="PATRIC" id="fig|1123360.3.peg.2841"/>
<keyword evidence="4 7" id="KW-0560">Oxidoreductase</keyword>
<dbReference type="EC" id="1.11.1.7" evidence="7"/>
<keyword evidence="3" id="KW-0479">Metal-binding</keyword>
<evidence type="ECO:0000256" key="2">
    <source>
        <dbReference type="ARBA" id="ARBA00022559"/>
    </source>
</evidence>
<dbReference type="GO" id="GO:0005829">
    <property type="term" value="C:cytosol"/>
    <property type="evidence" value="ECO:0007669"/>
    <property type="project" value="TreeGrafter"/>
</dbReference>
<dbReference type="SUPFAM" id="SSF54909">
    <property type="entry name" value="Dimeric alpha+beta barrel"/>
    <property type="match status" value="1"/>
</dbReference>
<dbReference type="RefSeq" id="WP_021102217.1">
    <property type="nucleotide sequence ID" value="NZ_KE557314.1"/>
</dbReference>
<name>S9Q714_9RHOB</name>
<gene>
    <name evidence="7" type="ORF">thalar_02867</name>
</gene>
<feature type="domain" description="DyP dimeric alpha+beta barrel" evidence="6">
    <location>
        <begin position="49"/>
        <end position="154"/>
    </location>
</feature>
<dbReference type="GO" id="GO:0140825">
    <property type="term" value="F:lactoperoxidase activity"/>
    <property type="evidence" value="ECO:0007669"/>
    <property type="project" value="UniProtKB-EC"/>
</dbReference>